<name>A0A443PQH3_9MAGN</name>
<dbReference type="PANTHER" id="PTHR33044">
    <property type="entry name" value="BIFUNCTIONAL INHIBITOR/LIPID-TRANSFER PROTEIN/SEED STORAGE 2S ALBUMIN SUPERFAMILY PROTEIN-RELATED"/>
    <property type="match status" value="1"/>
</dbReference>
<keyword evidence="3" id="KW-0336">GPI-anchor</keyword>
<keyword evidence="5" id="KW-1015">Disulfide bond</keyword>
<gene>
    <name evidence="10" type="ORF">CKAN_02225400</name>
</gene>
<dbReference type="AlphaFoldDB" id="A0A443PQH3"/>
<dbReference type="SMART" id="SM00499">
    <property type="entry name" value="AAI"/>
    <property type="match status" value="1"/>
</dbReference>
<dbReference type="GO" id="GO:0005886">
    <property type="term" value="C:plasma membrane"/>
    <property type="evidence" value="ECO:0007669"/>
    <property type="project" value="UniProtKB-SubCell"/>
</dbReference>
<dbReference type="Pfam" id="PF14368">
    <property type="entry name" value="LTP_2"/>
    <property type="match status" value="1"/>
</dbReference>
<dbReference type="PRINTS" id="PR00382">
    <property type="entry name" value="LIPIDTRNSFER"/>
</dbReference>
<dbReference type="InterPro" id="IPR000528">
    <property type="entry name" value="Plant_nsLTP"/>
</dbReference>
<dbReference type="CDD" id="cd00010">
    <property type="entry name" value="AAI_LTSS"/>
    <property type="match status" value="1"/>
</dbReference>
<keyword evidence="3" id="KW-0472">Membrane</keyword>
<comment type="caution">
    <text evidence="10">The sequence shown here is derived from an EMBL/GenBank/DDBJ whole genome shotgun (WGS) entry which is preliminary data.</text>
</comment>
<sequence>MAKLLWAFCALGVWAVVVNGASHSRSHAPSPSVDCSSVLLSMADCLTFVMNGSTISKPEGSCCSGFKSVLKENPKCLCEAFNNNNNLGVPLNMTKATTLPAACGVSTPPLSKCGISLAPAPSPSAPEQSPSVTVSTPARASAEATAPALSQSSSKAITSSIALVFVSLVVAAFSSF</sequence>
<evidence type="ECO:0000259" key="9">
    <source>
        <dbReference type="SMART" id="SM00499"/>
    </source>
</evidence>
<proteinExistence type="inferred from homology"/>
<dbReference type="Proteomes" id="UP000283530">
    <property type="component" value="Unassembled WGS sequence"/>
</dbReference>
<evidence type="ECO:0000256" key="7">
    <source>
        <dbReference type="ARBA" id="ARBA00023288"/>
    </source>
</evidence>
<dbReference type="InterPro" id="IPR036312">
    <property type="entry name" value="Bifun_inhib/LTP/seed_sf"/>
</dbReference>
<evidence type="ECO:0000256" key="1">
    <source>
        <dbReference type="ARBA" id="ARBA00004609"/>
    </source>
</evidence>
<protein>
    <submittedName>
        <fullName evidence="10">Non-specific lipid-transfer protein-like protein</fullName>
    </submittedName>
</protein>
<comment type="similarity">
    <text evidence="2">Belongs to the plant LTP family.</text>
</comment>
<dbReference type="GO" id="GO:0008289">
    <property type="term" value="F:lipid binding"/>
    <property type="evidence" value="ECO:0007669"/>
    <property type="project" value="InterPro"/>
</dbReference>
<feature type="signal peptide" evidence="8">
    <location>
        <begin position="1"/>
        <end position="20"/>
    </location>
</feature>
<evidence type="ECO:0000313" key="11">
    <source>
        <dbReference type="Proteomes" id="UP000283530"/>
    </source>
</evidence>
<reference evidence="10 11" key="1">
    <citation type="journal article" date="2019" name="Nat. Plants">
        <title>Stout camphor tree genome fills gaps in understanding of flowering plant genome evolution.</title>
        <authorList>
            <person name="Chaw S.M."/>
            <person name="Liu Y.C."/>
            <person name="Wu Y.W."/>
            <person name="Wang H.Y."/>
            <person name="Lin C.I."/>
            <person name="Wu C.S."/>
            <person name="Ke H.M."/>
            <person name="Chang L.Y."/>
            <person name="Hsu C.Y."/>
            <person name="Yang H.T."/>
            <person name="Sudianto E."/>
            <person name="Hsu M.H."/>
            <person name="Wu K.P."/>
            <person name="Wang L.N."/>
            <person name="Leebens-Mack J.H."/>
            <person name="Tsai I.J."/>
        </authorList>
    </citation>
    <scope>NUCLEOTIDE SEQUENCE [LARGE SCALE GENOMIC DNA]</scope>
    <source>
        <strain evidence="11">cv. Chaw 1501</strain>
        <tissue evidence="10">Young leaves</tissue>
    </source>
</reference>
<keyword evidence="6" id="KW-0325">Glycoprotein</keyword>
<keyword evidence="4 8" id="KW-0732">Signal</keyword>
<evidence type="ECO:0000256" key="3">
    <source>
        <dbReference type="ARBA" id="ARBA00022622"/>
    </source>
</evidence>
<dbReference type="InterPro" id="IPR043325">
    <property type="entry name" value="LTSS"/>
</dbReference>
<dbReference type="GO" id="GO:0006869">
    <property type="term" value="P:lipid transport"/>
    <property type="evidence" value="ECO:0007669"/>
    <property type="project" value="InterPro"/>
</dbReference>
<evidence type="ECO:0000256" key="4">
    <source>
        <dbReference type="ARBA" id="ARBA00022729"/>
    </source>
</evidence>
<organism evidence="10 11">
    <name type="scientific">Cinnamomum micranthum f. kanehirae</name>
    <dbReference type="NCBI Taxonomy" id="337451"/>
    <lineage>
        <taxon>Eukaryota</taxon>
        <taxon>Viridiplantae</taxon>
        <taxon>Streptophyta</taxon>
        <taxon>Embryophyta</taxon>
        <taxon>Tracheophyta</taxon>
        <taxon>Spermatophyta</taxon>
        <taxon>Magnoliopsida</taxon>
        <taxon>Magnoliidae</taxon>
        <taxon>Laurales</taxon>
        <taxon>Lauraceae</taxon>
        <taxon>Cinnamomum</taxon>
    </lineage>
</organism>
<dbReference type="GO" id="GO:0098552">
    <property type="term" value="C:side of membrane"/>
    <property type="evidence" value="ECO:0007669"/>
    <property type="project" value="UniProtKB-KW"/>
</dbReference>
<feature type="chain" id="PRO_5019261940" evidence="8">
    <location>
        <begin position="21"/>
        <end position="176"/>
    </location>
</feature>
<feature type="domain" description="Bifunctional inhibitor/plant lipid transfer protein/seed storage helical" evidence="9">
    <location>
        <begin position="35"/>
        <end position="113"/>
    </location>
</feature>
<dbReference type="EMBL" id="QPKB01000009">
    <property type="protein sequence ID" value="RWR93024.1"/>
    <property type="molecule type" value="Genomic_DNA"/>
</dbReference>
<dbReference type="FunFam" id="1.10.110.10:FF:000001">
    <property type="entry name" value="Bifunctional inhibitor/lipid-transfer protein/seed storage 2S albumin superfamily protein"/>
    <property type="match status" value="1"/>
</dbReference>
<dbReference type="STRING" id="337451.A0A443PQH3"/>
<dbReference type="OrthoDB" id="659547at2759"/>
<dbReference type="Gene3D" id="1.10.110.10">
    <property type="entry name" value="Plant lipid-transfer and hydrophobic proteins"/>
    <property type="match status" value="1"/>
</dbReference>
<evidence type="ECO:0000256" key="5">
    <source>
        <dbReference type="ARBA" id="ARBA00023157"/>
    </source>
</evidence>
<evidence type="ECO:0000256" key="6">
    <source>
        <dbReference type="ARBA" id="ARBA00023180"/>
    </source>
</evidence>
<comment type="subcellular location">
    <subcellularLocation>
        <location evidence="1">Cell membrane</location>
        <topology evidence="1">Lipid-anchor</topology>
        <topology evidence="1">GPI-anchor</topology>
    </subcellularLocation>
</comment>
<evidence type="ECO:0000313" key="10">
    <source>
        <dbReference type="EMBL" id="RWR93024.1"/>
    </source>
</evidence>
<dbReference type="InterPro" id="IPR016140">
    <property type="entry name" value="Bifunc_inhib/LTP/seed_store"/>
</dbReference>
<evidence type="ECO:0000256" key="2">
    <source>
        <dbReference type="ARBA" id="ARBA00009748"/>
    </source>
</evidence>
<keyword evidence="11" id="KW-1185">Reference proteome</keyword>
<dbReference type="SUPFAM" id="SSF47699">
    <property type="entry name" value="Bifunctional inhibitor/lipid-transfer protein/seed storage 2S albumin"/>
    <property type="match status" value="1"/>
</dbReference>
<keyword evidence="7" id="KW-0449">Lipoprotein</keyword>
<accession>A0A443PQH3</accession>
<evidence type="ECO:0000256" key="8">
    <source>
        <dbReference type="SAM" id="SignalP"/>
    </source>
</evidence>